<proteinExistence type="evidence at transcript level"/>
<dbReference type="EMBL" id="MG431988">
    <property type="protein sequence ID" value="ATY46639.1"/>
    <property type="molecule type" value="mRNA"/>
</dbReference>
<dbReference type="AlphaFoldDB" id="A0A2H4RC26"/>
<evidence type="ECO:0000313" key="6">
    <source>
        <dbReference type="EMBL" id="ATY46639.1"/>
    </source>
</evidence>
<reference evidence="6" key="1">
    <citation type="journal article" date="2018" name="Front. Plant Sci.">
        <title>Desiccation treatment and endogenous IAA levels are key factors influencing high frequency somatic embryogenesis in Cunninghamia lanceolata (Lamb.) Hook.</title>
        <authorList>
            <person name="Zhou X."/>
            <person name="Shi J."/>
            <person name="Chen J."/>
        </authorList>
    </citation>
    <scope>NUCLEOTIDE SEQUENCE</scope>
</reference>
<evidence type="ECO:0000256" key="2">
    <source>
        <dbReference type="PROSITE-ProRule" id="PRU00108"/>
    </source>
</evidence>
<keyword evidence="2 3" id="KW-0238">DNA-binding</keyword>
<keyword evidence="2 3" id="KW-0539">Nucleus</keyword>
<gene>
    <name evidence="6" type="primary">wox13-1</name>
</gene>
<dbReference type="InterPro" id="IPR001356">
    <property type="entry name" value="HD"/>
</dbReference>
<feature type="domain" description="Homeobox" evidence="5">
    <location>
        <begin position="119"/>
        <end position="184"/>
    </location>
</feature>
<evidence type="ECO:0000256" key="3">
    <source>
        <dbReference type="RuleBase" id="RU000682"/>
    </source>
</evidence>
<feature type="region of interest" description="Disordered" evidence="4">
    <location>
        <begin position="181"/>
        <end position="220"/>
    </location>
</feature>
<evidence type="ECO:0000259" key="5">
    <source>
        <dbReference type="PROSITE" id="PS50071"/>
    </source>
</evidence>
<dbReference type="SUPFAM" id="SSF46689">
    <property type="entry name" value="Homeodomain-like"/>
    <property type="match status" value="1"/>
</dbReference>
<accession>A0A2H4RC26</accession>
<dbReference type="GO" id="GO:0003700">
    <property type="term" value="F:DNA-binding transcription factor activity"/>
    <property type="evidence" value="ECO:0007669"/>
    <property type="project" value="InterPro"/>
</dbReference>
<feature type="region of interest" description="Disordered" evidence="4">
    <location>
        <begin position="22"/>
        <end position="49"/>
    </location>
</feature>
<dbReference type="Gene3D" id="1.10.10.60">
    <property type="entry name" value="Homeodomain-like"/>
    <property type="match status" value="1"/>
</dbReference>
<evidence type="ECO:0000256" key="4">
    <source>
        <dbReference type="SAM" id="MobiDB-lite"/>
    </source>
</evidence>
<dbReference type="CDD" id="cd00086">
    <property type="entry name" value="homeodomain"/>
    <property type="match status" value="1"/>
</dbReference>
<dbReference type="SMART" id="SM00389">
    <property type="entry name" value="HOX"/>
    <property type="match status" value="1"/>
</dbReference>
<dbReference type="InterPro" id="IPR009057">
    <property type="entry name" value="Homeodomain-like_sf"/>
</dbReference>
<name>A0A2H4RC26_CUNLA</name>
<comment type="subcellular location">
    <subcellularLocation>
        <location evidence="1 2 3">Nucleus</location>
    </subcellularLocation>
</comment>
<dbReference type="InterPro" id="IPR044559">
    <property type="entry name" value="WOX13-like"/>
</dbReference>
<protein>
    <submittedName>
        <fullName evidence="6">WUSCHEL-related homeobox 13-1</fullName>
    </submittedName>
</protein>
<feature type="DNA-binding region" description="Homeobox" evidence="2">
    <location>
        <begin position="121"/>
        <end position="185"/>
    </location>
</feature>
<dbReference type="Pfam" id="PF00046">
    <property type="entry name" value="Homeodomain"/>
    <property type="match status" value="1"/>
</dbReference>
<organism evidence="6">
    <name type="scientific">Cunninghamia lanceolata</name>
    <name type="common">China fir</name>
    <name type="synonym">Pinus lanceolata</name>
    <dbReference type="NCBI Taxonomy" id="28977"/>
    <lineage>
        <taxon>Eukaryota</taxon>
        <taxon>Viridiplantae</taxon>
        <taxon>Streptophyta</taxon>
        <taxon>Embryophyta</taxon>
        <taxon>Tracheophyta</taxon>
        <taxon>Spermatophyta</taxon>
        <taxon>Pinopsida</taxon>
        <taxon>Pinidae</taxon>
        <taxon>Conifers II</taxon>
        <taxon>Cupressales</taxon>
        <taxon>Cupressaceae</taxon>
        <taxon>Cunninghamia</taxon>
    </lineage>
</organism>
<dbReference type="GO" id="GO:0003677">
    <property type="term" value="F:DNA binding"/>
    <property type="evidence" value="ECO:0007669"/>
    <property type="project" value="UniProtKB-UniRule"/>
</dbReference>
<keyword evidence="2 3" id="KW-0371">Homeobox</keyword>
<dbReference type="PANTHER" id="PTHR46777:SF5">
    <property type="entry name" value="WUSCHEL-RELATED HOMEOBOX 13"/>
    <property type="match status" value="1"/>
</dbReference>
<sequence>MNMEQCSHMERIGTGMEGIISQEKGEGGVGVDSSENGDGDGDGVGDVKEGDGYIRRRLGQVMTDEQMDILRFQISAYATICQHLVEMHKAIMAQQNALPGYRLGNPILYDSMMAIAGHKMTGRQRWTPTQMQLQILENIFDQGNGTPSKQKIKEITAELSEHGQISETNVYNWFQNRRARTKRKQQLGPPNNGESEVETDLDSPKEKKAKMGQNPLQESQADMRLNCSEGITDHHQFESQRHASEVALRSYLDSKSVLNFSRIPSFDRELTAARNGQLVRVDEPVDNLSYMHSGEGYPLMSMASDLGVTTSILSESTDSRAK</sequence>
<dbReference type="PANTHER" id="PTHR46777">
    <property type="entry name" value="WUSCHEL-RELATED HOMEOBOX 13"/>
    <property type="match status" value="1"/>
</dbReference>
<dbReference type="PROSITE" id="PS50071">
    <property type="entry name" value="HOMEOBOX_2"/>
    <property type="match status" value="1"/>
</dbReference>
<evidence type="ECO:0000256" key="1">
    <source>
        <dbReference type="ARBA" id="ARBA00004123"/>
    </source>
</evidence>
<dbReference type="GO" id="GO:0005634">
    <property type="term" value="C:nucleus"/>
    <property type="evidence" value="ECO:0007669"/>
    <property type="project" value="UniProtKB-SubCell"/>
</dbReference>